<dbReference type="GO" id="GO:0008168">
    <property type="term" value="F:methyltransferase activity"/>
    <property type="evidence" value="ECO:0007669"/>
    <property type="project" value="UniProtKB-KW"/>
</dbReference>
<dbReference type="Proteomes" id="UP001430193">
    <property type="component" value="Unassembled WGS sequence"/>
</dbReference>
<keyword evidence="1" id="KW-0808">Transferase</keyword>
<organism evidence="1 2">
    <name type="scientific">Dyella mobilis</name>
    <dbReference type="NCBI Taxonomy" id="1849582"/>
    <lineage>
        <taxon>Bacteria</taxon>
        <taxon>Pseudomonadati</taxon>
        <taxon>Pseudomonadota</taxon>
        <taxon>Gammaproteobacteria</taxon>
        <taxon>Lysobacterales</taxon>
        <taxon>Rhodanobacteraceae</taxon>
        <taxon>Dyella</taxon>
    </lineage>
</organism>
<keyword evidence="2" id="KW-1185">Reference proteome</keyword>
<keyword evidence="1" id="KW-0489">Methyltransferase</keyword>
<evidence type="ECO:0000313" key="2">
    <source>
        <dbReference type="Proteomes" id="UP001430193"/>
    </source>
</evidence>
<dbReference type="SUPFAM" id="SSF53335">
    <property type="entry name" value="S-adenosyl-L-methionine-dependent methyltransferases"/>
    <property type="match status" value="1"/>
</dbReference>
<dbReference type="RefSeq" id="WP_204633854.1">
    <property type="nucleotide sequence ID" value="NZ_BSOC01000001.1"/>
</dbReference>
<dbReference type="GO" id="GO:0032259">
    <property type="term" value="P:methylation"/>
    <property type="evidence" value="ECO:0007669"/>
    <property type="project" value="UniProtKB-KW"/>
</dbReference>
<dbReference type="Gene3D" id="3.40.50.150">
    <property type="entry name" value="Vaccinia Virus protein VP39"/>
    <property type="match status" value="1"/>
</dbReference>
<comment type="caution">
    <text evidence="1">The sequence shown here is derived from an EMBL/GenBank/DDBJ whole genome shotgun (WGS) entry which is preliminary data.</text>
</comment>
<dbReference type="Pfam" id="PF13489">
    <property type="entry name" value="Methyltransf_23"/>
    <property type="match status" value="1"/>
</dbReference>
<reference evidence="1" key="1">
    <citation type="submission" date="2020-10" db="EMBL/GenBank/DDBJ databases">
        <title>Phylogeny of dyella-like bacteria.</title>
        <authorList>
            <person name="Fu J."/>
        </authorList>
    </citation>
    <scope>NUCLEOTIDE SEQUENCE</scope>
    <source>
        <strain evidence="1">DHON07</strain>
    </source>
</reference>
<dbReference type="CDD" id="cd02440">
    <property type="entry name" value="AdoMet_MTases"/>
    <property type="match status" value="1"/>
</dbReference>
<name>A0ABS2KN66_9GAMM</name>
<dbReference type="EMBL" id="JADIKF010000040">
    <property type="protein sequence ID" value="MBM7132343.1"/>
    <property type="molecule type" value="Genomic_DNA"/>
</dbReference>
<evidence type="ECO:0000313" key="1">
    <source>
        <dbReference type="EMBL" id="MBM7132343.1"/>
    </source>
</evidence>
<dbReference type="InterPro" id="IPR029063">
    <property type="entry name" value="SAM-dependent_MTases_sf"/>
</dbReference>
<sequence length="306" mass="34307">MAVNCPICTSSRSGVFYQLIDDFNYYACSHCDSIFIDPAVLDAMDNGESPRNYDHEYWDEEIKSARQRSVRDGLVRAGEVVLYARREVHRFLDVGAGPGFLLDSLANTFPGHSDTFHAVELFPPHEHSKHPNYVVGDAGTLPGKFDAGVCIEVIEHLTPRMLQGLIKSLAAISAPDSTWLFNTGMPSYVRHEDPGYLDPRGRGHVVSYGLKGLRKMFSESNFEVIALPGKSFAFLAEYSPSTSPETFTADRFYKPLPYNKALLEESGLLYIAAFESARSYYFQDESAQRAKWALSLDFLLKRHVTP</sequence>
<proteinExistence type="predicted"/>
<accession>A0ABS2KN66</accession>
<protein>
    <submittedName>
        <fullName evidence="1">Class I SAM-dependent methyltransferase</fullName>
    </submittedName>
</protein>
<gene>
    <name evidence="1" type="ORF">ISS99_22665</name>
</gene>